<name>H6RG75_9BACT</name>
<dbReference type="AlphaFoldDB" id="H6RG75"/>
<evidence type="ECO:0000313" key="1">
    <source>
        <dbReference type="EMBL" id="CCG00036.1"/>
    </source>
</evidence>
<dbReference type="EMBL" id="FO117596">
    <property type="protein sequence ID" value="CCG00036.1"/>
    <property type="molecule type" value="Genomic_DNA"/>
</dbReference>
<reference evidence="1" key="1">
    <citation type="journal article" date="2012" name="Environ. Microbiol.">
        <title>Genomic content of uncultured Bacteroidetes from contrasting oceanic provinces in the North Atlantic Ocean.</title>
        <authorList>
            <person name="Gomez-Pereira P.R."/>
            <person name="Schuler M."/>
            <person name="Fuchs B.M."/>
            <person name="Bennke C."/>
            <person name="Teeling H."/>
            <person name="Waldmann J."/>
            <person name="Richter M."/>
            <person name="Barbe V."/>
            <person name="Bataille E."/>
            <person name="Glockner F.O."/>
            <person name="Amann R."/>
        </authorList>
    </citation>
    <scope>NUCLEOTIDE SEQUENCE</scope>
</reference>
<gene>
    <name evidence="1" type="ORF">VIS_S3CGB60023</name>
</gene>
<proteinExistence type="predicted"/>
<reference evidence="1" key="2">
    <citation type="submission" date="2012-02" db="EMBL/GenBank/DDBJ databases">
        <authorList>
            <person name="Genoscope - CEA"/>
        </authorList>
    </citation>
    <scope>NUCLEOTIDE SEQUENCE</scope>
</reference>
<sequence>MDYLISQLKTEINQKLGFAVQRQADVKYLHEQITISVLNPIGFNTLRRFFGFLPSAEPQFKTLDVLSEFLGYKSFSMFSEFVNKDEKWARWTFISDFENTNSISSEMLERLLELKPQPDYNYFISVIIKSFIRRERIDLLKILFAKSSQSFLFKKNDISYEEALEIIKIAYAVGGVLRTLPKTKYQKLVPLLSDKYTFKSNILDFYIDYSNFNGYYGFFIENRILIDKKPQDQIFVNLISQYNLFLSGASTFKIYSPDISKLQLYPALYGRLFGYSLITTHFKQKIPISSVINQIEKAAETQHVSVFFIEIFPALIFIKAFDEIQYLIYKHKDGLFETDNWRYYSTQNTYRISLALVEIKNKNYDKAEYHLHLVTLDDSITNSYYAYLKLFYLIASYQLEQKTTNYQIILNEIHNEYLELVHLTGFKRFTLSFLKKYF</sequence>
<organism evidence="1">
    <name type="scientific">uncultured Flavobacteriia bacterium</name>
    <dbReference type="NCBI Taxonomy" id="212695"/>
    <lineage>
        <taxon>Bacteria</taxon>
        <taxon>Pseudomonadati</taxon>
        <taxon>Bacteroidota</taxon>
        <taxon>Flavobacteriia</taxon>
        <taxon>environmental samples</taxon>
    </lineage>
</organism>
<protein>
    <submittedName>
        <fullName evidence="1">Uncharacterized protein</fullName>
    </submittedName>
</protein>
<accession>H6RG75</accession>